<evidence type="ECO:0000256" key="5">
    <source>
        <dbReference type="ARBA" id="ARBA00022655"/>
    </source>
</evidence>
<feature type="domain" description="Ketopantoate reductase N-terminal" evidence="11">
    <location>
        <begin position="4"/>
        <end position="158"/>
    </location>
</feature>
<comment type="caution">
    <text evidence="13">The sequence shown here is derived from an EMBL/GenBank/DDBJ whole genome shotgun (WGS) entry which is preliminary data.</text>
</comment>
<dbReference type="eggNOG" id="COG1893">
    <property type="taxonomic scope" value="Bacteria"/>
</dbReference>
<evidence type="ECO:0000313" key="14">
    <source>
        <dbReference type="Proteomes" id="UP000029264"/>
    </source>
</evidence>
<dbReference type="InterPro" id="IPR013752">
    <property type="entry name" value="KPA_reductase"/>
</dbReference>
<name>A0A094JFC5_9GAMM</name>
<keyword evidence="14" id="KW-1185">Reference proteome</keyword>
<dbReference type="EMBL" id="JPEO01000004">
    <property type="protein sequence ID" value="KFZ37897.1"/>
    <property type="molecule type" value="Genomic_DNA"/>
</dbReference>
<proteinExistence type="inferred from homology"/>
<evidence type="ECO:0000256" key="4">
    <source>
        <dbReference type="ARBA" id="ARBA00019465"/>
    </source>
</evidence>
<comment type="function">
    <text evidence="10">Catalyzes the NADPH-dependent reduction of ketopantoate into pantoic acid.</text>
</comment>
<dbReference type="GO" id="GO:0015940">
    <property type="term" value="P:pantothenate biosynthetic process"/>
    <property type="evidence" value="ECO:0007669"/>
    <property type="project" value="UniProtKB-UniPathway"/>
</dbReference>
<dbReference type="Pfam" id="PF08546">
    <property type="entry name" value="ApbA_C"/>
    <property type="match status" value="1"/>
</dbReference>
<reference evidence="13 14" key="1">
    <citation type="submission" date="2014-06" db="EMBL/GenBank/DDBJ databases">
        <title>Shewanella sp. YQH10.</title>
        <authorList>
            <person name="Liu Y."/>
            <person name="Zeng R."/>
        </authorList>
    </citation>
    <scope>NUCLEOTIDE SEQUENCE [LARGE SCALE GENOMIC DNA]</scope>
    <source>
        <strain evidence="13 14">YQH10</strain>
    </source>
</reference>
<protein>
    <recommendedName>
        <fullName evidence="4 10">2-dehydropantoate 2-reductase</fullName>
        <ecNumber evidence="3 10">1.1.1.169</ecNumber>
    </recommendedName>
    <alternativeName>
        <fullName evidence="8 10">Ketopantoate reductase</fullName>
    </alternativeName>
</protein>
<feature type="domain" description="Ketopantoate reductase C-terminal" evidence="12">
    <location>
        <begin position="190"/>
        <end position="308"/>
    </location>
</feature>
<gene>
    <name evidence="13" type="ORF">HR45_08630</name>
</gene>
<evidence type="ECO:0000256" key="2">
    <source>
        <dbReference type="ARBA" id="ARBA00007870"/>
    </source>
</evidence>
<dbReference type="RefSeq" id="WP_037441845.1">
    <property type="nucleotide sequence ID" value="NZ_JPEO01000004.1"/>
</dbReference>
<accession>A0A094JFC5</accession>
<evidence type="ECO:0000256" key="1">
    <source>
        <dbReference type="ARBA" id="ARBA00004994"/>
    </source>
</evidence>
<dbReference type="InterPro" id="IPR013328">
    <property type="entry name" value="6PGD_dom2"/>
</dbReference>
<evidence type="ECO:0000259" key="11">
    <source>
        <dbReference type="Pfam" id="PF02558"/>
    </source>
</evidence>
<dbReference type="EC" id="1.1.1.169" evidence="3 10"/>
<keyword evidence="5 10" id="KW-0566">Pantothenate biosynthesis</keyword>
<dbReference type="Gene3D" id="1.10.1040.10">
    <property type="entry name" value="N-(1-d-carboxylethyl)-l-norvaline Dehydrogenase, domain 2"/>
    <property type="match status" value="1"/>
</dbReference>
<dbReference type="STRING" id="1515746.HR45_08630"/>
<dbReference type="InterPro" id="IPR003710">
    <property type="entry name" value="ApbA"/>
</dbReference>
<dbReference type="SUPFAM" id="SSF48179">
    <property type="entry name" value="6-phosphogluconate dehydrogenase C-terminal domain-like"/>
    <property type="match status" value="1"/>
</dbReference>
<organism evidence="13 14">
    <name type="scientific">Shewanella mangrovi</name>
    <dbReference type="NCBI Taxonomy" id="1515746"/>
    <lineage>
        <taxon>Bacteria</taxon>
        <taxon>Pseudomonadati</taxon>
        <taxon>Pseudomonadota</taxon>
        <taxon>Gammaproteobacteria</taxon>
        <taxon>Alteromonadales</taxon>
        <taxon>Shewanellaceae</taxon>
        <taxon>Shewanella</taxon>
    </lineage>
</organism>
<keyword evidence="6 10" id="KW-0521">NADP</keyword>
<evidence type="ECO:0000256" key="3">
    <source>
        <dbReference type="ARBA" id="ARBA00013014"/>
    </source>
</evidence>
<evidence type="ECO:0000256" key="7">
    <source>
        <dbReference type="ARBA" id="ARBA00023002"/>
    </source>
</evidence>
<dbReference type="OrthoDB" id="6530772at2"/>
<dbReference type="Pfam" id="PF02558">
    <property type="entry name" value="ApbA"/>
    <property type="match status" value="1"/>
</dbReference>
<dbReference type="InterPro" id="IPR008927">
    <property type="entry name" value="6-PGluconate_DH-like_C_sf"/>
</dbReference>
<dbReference type="SUPFAM" id="SSF51735">
    <property type="entry name" value="NAD(P)-binding Rossmann-fold domains"/>
    <property type="match status" value="1"/>
</dbReference>
<dbReference type="InterPro" id="IPR013332">
    <property type="entry name" value="KPR_N"/>
</dbReference>
<evidence type="ECO:0000256" key="6">
    <source>
        <dbReference type="ARBA" id="ARBA00022857"/>
    </source>
</evidence>
<dbReference type="GO" id="GO:0005737">
    <property type="term" value="C:cytoplasm"/>
    <property type="evidence" value="ECO:0007669"/>
    <property type="project" value="TreeGrafter"/>
</dbReference>
<dbReference type="Gene3D" id="3.40.50.720">
    <property type="entry name" value="NAD(P)-binding Rossmann-like Domain"/>
    <property type="match status" value="1"/>
</dbReference>
<dbReference type="PANTHER" id="PTHR21708">
    <property type="entry name" value="PROBABLE 2-DEHYDROPANTOATE 2-REDUCTASE"/>
    <property type="match status" value="1"/>
</dbReference>
<comment type="catalytic activity">
    <reaction evidence="9 10">
        <text>(R)-pantoate + NADP(+) = 2-dehydropantoate + NADPH + H(+)</text>
        <dbReference type="Rhea" id="RHEA:16233"/>
        <dbReference type="ChEBI" id="CHEBI:11561"/>
        <dbReference type="ChEBI" id="CHEBI:15378"/>
        <dbReference type="ChEBI" id="CHEBI:15980"/>
        <dbReference type="ChEBI" id="CHEBI:57783"/>
        <dbReference type="ChEBI" id="CHEBI:58349"/>
        <dbReference type="EC" id="1.1.1.169"/>
    </reaction>
</comment>
<comment type="similarity">
    <text evidence="2 10">Belongs to the ketopantoate reductase family.</text>
</comment>
<evidence type="ECO:0000259" key="12">
    <source>
        <dbReference type="Pfam" id="PF08546"/>
    </source>
</evidence>
<dbReference type="UniPathway" id="UPA00028">
    <property type="reaction ID" value="UER00004"/>
</dbReference>
<evidence type="ECO:0000256" key="8">
    <source>
        <dbReference type="ARBA" id="ARBA00032024"/>
    </source>
</evidence>
<dbReference type="GO" id="GO:0008677">
    <property type="term" value="F:2-dehydropantoate 2-reductase activity"/>
    <property type="evidence" value="ECO:0007669"/>
    <property type="project" value="UniProtKB-EC"/>
</dbReference>
<dbReference type="InterPro" id="IPR036291">
    <property type="entry name" value="NAD(P)-bd_dom_sf"/>
</dbReference>
<dbReference type="Proteomes" id="UP000029264">
    <property type="component" value="Unassembled WGS sequence"/>
</dbReference>
<dbReference type="PANTHER" id="PTHR21708:SF26">
    <property type="entry name" value="2-DEHYDROPANTOATE 2-REDUCTASE"/>
    <property type="match status" value="1"/>
</dbReference>
<dbReference type="AlphaFoldDB" id="A0A094JFC5"/>
<dbReference type="NCBIfam" id="TIGR00745">
    <property type="entry name" value="apbA_panE"/>
    <property type="match status" value="1"/>
</dbReference>
<evidence type="ECO:0000256" key="10">
    <source>
        <dbReference type="RuleBase" id="RU362068"/>
    </source>
</evidence>
<sequence>MRFVVLGAGGIGCYYAARLLAAGHRVLLVARGEHLLALQQQGLNVEHPQFSFQQAVEATDIQGLISDYRASDFDWLLLAAKSSATLPMMQQLQAWLSANPALPVLSLQNGVDNEAHIAEVIGKARTVGGLAVKIGAHILAPGRVEATGIAHVDFGAWPNTQENPALQTELGLLSQIFTEANIPNALYDDVSYALWRKLVINNGVNPLTALTLLNTQEVTQHPVFTQTVKSMMQETGRAANAAGVHLTEQDIDEMYQLICGFDAIKTSMLVDRLKGRAMEIDDICGPVIRECKAAGQPALTTELIQSLLLNAVAPH</sequence>
<evidence type="ECO:0000313" key="13">
    <source>
        <dbReference type="EMBL" id="KFZ37897.1"/>
    </source>
</evidence>
<keyword evidence="7 10" id="KW-0560">Oxidoreductase</keyword>
<evidence type="ECO:0000256" key="9">
    <source>
        <dbReference type="ARBA" id="ARBA00048793"/>
    </source>
</evidence>
<comment type="pathway">
    <text evidence="1 10">Cofactor biosynthesis; (R)-pantothenate biosynthesis; (R)-pantoate from 3-methyl-2-oxobutanoate: step 2/2.</text>
</comment>
<dbReference type="InterPro" id="IPR051402">
    <property type="entry name" value="KPR-Related"/>
</dbReference>